<keyword evidence="3" id="KW-0732">Signal</keyword>
<keyword evidence="6 13" id="KW-1133">Transmembrane helix</keyword>
<dbReference type="PRINTS" id="PR00261">
    <property type="entry name" value="LDLRECEPTOR"/>
</dbReference>
<keyword evidence="8 11" id="KW-1015">Disulfide bond</keyword>
<evidence type="ECO:0000256" key="12">
    <source>
        <dbReference type="SAM" id="MobiDB-lite"/>
    </source>
</evidence>
<dbReference type="Gene3D" id="1.10.2000.10">
    <property type="entry name" value="Frizzled cysteine-rich domain"/>
    <property type="match status" value="1"/>
</dbReference>
<dbReference type="Pfam" id="PF00057">
    <property type="entry name" value="Ldl_recept_a"/>
    <property type="match status" value="3"/>
</dbReference>
<reference evidence="15" key="1">
    <citation type="submission" date="2021-05" db="EMBL/GenBank/DDBJ databases">
        <authorList>
            <person name="Alioto T."/>
            <person name="Alioto T."/>
            <person name="Gomez Garrido J."/>
        </authorList>
    </citation>
    <scope>NUCLEOTIDE SEQUENCE</scope>
</reference>
<accession>A0A8D8YR92</accession>
<dbReference type="Pfam" id="PF01392">
    <property type="entry name" value="Fz"/>
    <property type="match status" value="1"/>
</dbReference>
<dbReference type="FunFam" id="4.10.400.10:FF:000034">
    <property type="entry name" value="Low-density lipoprotein receptor-related protein 2"/>
    <property type="match status" value="1"/>
</dbReference>
<dbReference type="InterPro" id="IPR002172">
    <property type="entry name" value="LDrepeatLR_classA_rpt"/>
</dbReference>
<evidence type="ECO:0000256" key="1">
    <source>
        <dbReference type="ARBA" id="ARBA00004401"/>
    </source>
</evidence>
<sequence>MISNMRSKWRNDKLVNWCTNNIYRVQNSASPTSCHHSLKSNRSNYVRILKWALLPIGLVILLISTVLLLKGGTRPEDDLQSLEFTKHIVMETHENSLAKDVLDDGEYYYSSSPSSYPEHPNGRYEEHPIHSFNDLDDVLITGDDDPVSRQRPILDDDSISASHRPIAAYEVVEQDTDDEGEGIHVSESMHRTSLLKNKLSTPYPLKIQFNGSKSGGPFTTPVIPTIRVGGLSAINRGQGGILRKKPTNNVEVQGSSSDGKTSSSILPVSPTLPSLKDALGQRISSTTEIIPASNGTENLNQCSSPHLKICRGVTPYDITAHPNIPGITSVSSLEAALPYFEMIAESKCSPRAKQFLCSLLEPECMPNGQATLPPCRKACKVVAEDCSDFILENLDLSQIFNCDNYPDLDHPAECVNLARGSECLLHEFRCDDGTCIPKRWVCDGMRDCPRATDEANCAACNKNQFRCMADRKCISLVQRCDGKLDCNDASDEQNCKVSAHQIPSVHLDQDGSAASISLEAHSPHMSPCPHGELRCIDGRCIGLQQICDNVHDCSDGSDEAGCNHFYTS</sequence>
<dbReference type="SUPFAM" id="SSF57424">
    <property type="entry name" value="LDL receptor-like module"/>
    <property type="match status" value="3"/>
</dbReference>
<evidence type="ECO:0000256" key="2">
    <source>
        <dbReference type="ARBA" id="ARBA00022692"/>
    </source>
</evidence>
<keyword evidence="2 13" id="KW-0812">Transmembrane</keyword>
<dbReference type="AlphaFoldDB" id="A0A8D8YR92"/>
<feature type="region of interest" description="Disordered" evidence="12">
    <location>
        <begin position="239"/>
        <end position="267"/>
    </location>
</feature>
<feature type="transmembrane region" description="Helical" evidence="13">
    <location>
        <begin position="48"/>
        <end position="69"/>
    </location>
</feature>
<feature type="disulfide bond" evidence="11">
    <location>
        <begin position="535"/>
        <end position="553"/>
    </location>
</feature>
<dbReference type="EMBL" id="HBUF01187996">
    <property type="protein sequence ID" value="CAG6657350.1"/>
    <property type="molecule type" value="Transcribed_RNA"/>
</dbReference>
<feature type="disulfide bond" evidence="11">
    <location>
        <begin position="442"/>
        <end position="457"/>
    </location>
</feature>
<keyword evidence="9" id="KW-0325">Glycoprotein</keyword>
<dbReference type="SUPFAM" id="SSF63501">
    <property type="entry name" value="Frizzled cysteine-rich domain"/>
    <property type="match status" value="1"/>
</dbReference>
<keyword evidence="7 13" id="KW-0472">Membrane</keyword>
<feature type="disulfide bond" evidence="10">
    <location>
        <begin position="348"/>
        <end position="386"/>
    </location>
</feature>
<comment type="caution">
    <text evidence="11">Lacks conserved residue(s) required for the propagation of feature annotation.</text>
</comment>
<feature type="disulfide bond" evidence="11">
    <location>
        <begin position="480"/>
        <end position="495"/>
    </location>
</feature>
<dbReference type="EMBL" id="HBUF01388750">
    <property type="protein sequence ID" value="CAG6733065.1"/>
    <property type="molecule type" value="Transcribed_RNA"/>
</dbReference>
<dbReference type="InterPro" id="IPR020067">
    <property type="entry name" value="Frizzled_dom"/>
</dbReference>
<dbReference type="PROSITE" id="PS01209">
    <property type="entry name" value="LDLRA_1"/>
    <property type="match status" value="2"/>
</dbReference>
<protein>
    <submittedName>
        <fullName evidence="15">Atrial natriuretic peptide-converting enzyme</fullName>
    </submittedName>
</protein>
<organism evidence="15">
    <name type="scientific">Cacopsylla melanoneura</name>
    <dbReference type="NCBI Taxonomy" id="428564"/>
    <lineage>
        <taxon>Eukaryota</taxon>
        <taxon>Metazoa</taxon>
        <taxon>Ecdysozoa</taxon>
        <taxon>Arthropoda</taxon>
        <taxon>Hexapoda</taxon>
        <taxon>Insecta</taxon>
        <taxon>Pterygota</taxon>
        <taxon>Neoptera</taxon>
        <taxon>Paraneoptera</taxon>
        <taxon>Hemiptera</taxon>
        <taxon>Sternorrhyncha</taxon>
        <taxon>Psylloidea</taxon>
        <taxon>Psyllidae</taxon>
        <taxon>Psyllinae</taxon>
        <taxon>Cacopsylla</taxon>
    </lineage>
</organism>
<dbReference type="Gene3D" id="4.10.400.10">
    <property type="entry name" value="Low-density Lipoprotein Receptor"/>
    <property type="match status" value="3"/>
</dbReference>
<dbReference type="PROSITE" id="PS50068">
    <property type="entry name" value="LDLRA_2"/>
    <property type="match status" value="3"/>
</dbReference>
<evidence type="ECO:0000256" key="3">
    <source>
        <dbReference type="ARBA" id="ARBA00022729"/>
    </source>
</evidence>
<dbReference type="InterPro" id="IPR023415">
    <property type="entry name" value="LDLR_class-A_CS"/>
</dbReference>
<evidence type="ECO:0000256" key="11">
    <source>
        <dbReference type="PROSITE-ProRule" id="PRU00124"/>
    </source>
</evidence>
<name>A0A8D8YR92_9HEMI</name>
<evidence type="ECO:0000256" key="6">
    <source>
        <dbReference type="ARBA" id="ARBA00022989"/>
    </source>
</evidence>
<dbReference type="InterPro" id="IPR050685">
    <property type="entry name" value="LDLR"/>
</dbReference>
<keyword evidence="4" id="KW-0677">Repeat</keyword>
<feature type="domain" description="FZ" evidence="14">
    <location>
        <begin position="297"/>
        <end position="417"/>
    </location>
</feature>
<dbReference type="InterPro" id="IPR036055">
    <property type="entry name" value="LDL_receptor-like_sf"/>
</dbReference>
<evidence type="ECO:0000259" key="14">
    <source>
        <dbReference type="PROSITE" id="PS50038"/>
    </source>
</evidence>
<comment type="subcellular location">
    <subcellularLocation>
        <location evidence="1">Cell membrane</location>
        <topology evidence="1">Single-pass type II membrane protein</topology>
    </subcellularLocation>
</comment>
<dbReference type="SMART" id="SM00192">
    <property type="entry name" value="LDLa"/>
    <property type="match status" value="3"/>
</dbReference>
<dbReference type="SMART" id="SM00063">
    <property type="entry name" value="FRI"/>
    <property type="match status" value="1"/>
</dbReference>
<keyword evidence="5" id="KW-0735">Signal-anchor</keyword>
<feature type="disulfide bond" evidence="11">
    <location>
        <begin position="423"/>
        <end position="435"/>
    </location>
</feature>
<feature type="disulfide bond" evidence="11">
    <location>
        <begin position="528"/>
        <end position="540"/>
    </location>
</feature>
<dbReference type="GO" id="GO:0016192">
    <property type="term" value="P:vesicle-mediated transport"/>
    <property type="evidence" value="ECO:0007669"/>
    <property type="project" value="UniProtKB-ARBA"/>
</dbReference>
<dbReference type="EMBL" id="HBUF01388751">
    <property type="protein sequence ID" value="CAG6733066.1"/>
    <property type="molecule type" value="Transcribed_RNA"/>
</dbReference>
<evidence type="ECO:0000256" key="9">
    <source>
        <dbReference type="ARBA" id="ARBA00023180"/>
    </source>
</evidence>
<dbReference type="PROSITE" id="PS50038">
    <property type="entry name" value="FZ"/>
    <property type="match status" value="1"/>
</dbReference>
<evidence type="ECO:0000256" key="7">
    <source>
        <dbReference type="ARBA" id="ARBA00023136"/>
    </source>
</evidence>
<dbReference type="InterPro" id="IPR036790">
    <property type="entry name" value="Frizzled_dom_sf"/>
</dbReference>
<dbReference type="GO" id="GO:0005886">
    <property type="term" value="C:plasma membrane"/>
    <property type="evidence" value="ECO:0007669"/>
    <property type="project" value="UniProtKB-SubCell"/>
</dbReference>
<feature type="disulfide bond" evidence="11">
    <location>
        <begin position="430"/>
        <end position="448"/>
    </location>
</feature>
<evidence type="ECO:0000256" key="13">
    <source>
        <dbReference type="SAM" id="Phobius"/>
    </source>
</evidence>
<evidence type="ECO:0000313" key="15">
    <source>
        <dbReference type="EMBL" id="CAG6733066.1"/>
    </source>
</evidence>
<proteinExistence type="predicted"/>
<feature type="disulfide bond" evidence="11">
    <location>
        <begin position="547"/>
        <end position="562"/>
    </location>
</feature>
<dbReference type="CDD" id="cd00112">
    <property type="entry name" value="LDLa"/>
    <property type="match status" value="3"/>
</dbReference>
<dbReference type="CDD" id="cd07066">
    <property type="entry name" value="CRD_FZ"/>
    <property type="match status" value="1"/>
</dbReference>
<evidence type="ECO:0000256" key="4">
    <source>
        <dbReference type="ARBA" id="ARBA00022737"/>
    </source>
</evidence>
<evidence type="ECO:0000256" key="8">
    <source>
        <dbReference type="ARBA" id="ARBA00023157"/>
    </source>
</evidence>
<evidence type="ECO:0000256" key="10">
    <source>
        <dbReference type="PROSITE-ProRule" id="PRU00090"/>
    </source>
</evidence>
<dbReference type="PANTHER" id="PTHR24270">
    <property type="entry name" value="LOW-DENSITY LIPOPROTEIN RECEPTOR-RELATED"/>
    <property type="match status" value="1"/>
</dbReference>
<evidence type="ECO:0000256" key="5">
    <source>
        <dbReference type="ARBA" id="ARBA00022968"/>
    </source>
</evidence>
<feature type="compositionally biased region" description="Low complexity" evidence="12">
    <location>
        <begin position="255"/>
        <end position="264"/>
    </location>
</feature>
<dbReference type="PANTHER" id="PTHR24270:SF57">
    <property type="entry name" value="FI24007P1"/>
    <property type="match status" value="1"/>
</dbReference>
<dbReference type="EMBL" id="HBUF01187997">
    <property type="protein sequence ID" value="CAG6657351.1"/>
    <property type="molecule type" value="Transcribed_RNA"/>
</dbReference>